<dbReference type="Gene3D" id="1.20.1070.10">
    <property type="entry name" value="Rhodopsin 7-helix transmembrane proteins"/>
    <property type="match status" value="1"/>
</dbReference>
<reference evidence="11" key="1">
    <citation type="submission" date="2025-04" db="UniProtKB">
        <authorList>
            <consortium name="RefSeq"/>
        </authorList>
    </citation>
    <scope>IDENTIFICATION</scope>
    <source>
        <tissue evidence="11">Whole insect</tissue>
    </source>
</reference>
<dbReference type="EnsemblMetazoa" id="XM_050661712.1">
    <property type="protein sequence ID" value="XP_050517669.1"/>
    <property type="gene ID" value="LOC126892205"/>
</dbReference>
<dbReference type="RefSeq" id="XP_028149968.1">
    <property type="nucleotide sequence ID" value="XM_028294167.1"/>
</dbReference>
<dbReference type="InterPro" id="IPR053231">
    <property type="entry name" value="GPCR_LN-TM7"/>
</dbReference>
<dbReference type="GO" id="GO:0007166">
    <property type="term" value="P:cell surface receptor signaling pathway"/>
    <property type="evidence" value="ECO:0007669"/>
    <property type="project" value="InterPro"/>
</dbReference>
<name>A0A6P7GX30_DIAVI</name>
<dbReference type="PROSITE" id="PS50261">
    <property type="entry name" value="G_PROTEIN_RECEP_F2_4"/>
    <property type="match status" value="1"/>
</dbReference>
<dbReference type="InParanoid" id="A0A6P7GX30"/>
<comment type="subcellular location">
    <subcellularLocation>
        <location evidence="1">Membrane</location>
        <topology evidence="1">Multi-pass membrane protein</topology>
    </subcellularLocation>
</comment>
<evidence type="ECO:0000256" key="5">
    <source>
        <dbReference type="SAM" id="Coils"/>
    </source>
</evidence>
<feature type="transmembrane region" description="Helical" evidence="6">
    <location>
        <begin position="148"/>
        <end position="170"/>
    </location>
</feature>
<evidence type="ECO:0000256" key="1">
    <source>
        <dbReference type="ARBA" id="ARBA00004141"/>
    </source>
</evidence>
<gene>
    <name evidence="11" type="primary">LOC114343350</name>
</gene>
<keyword evidence="7" id="KW-0732">Signal</keyword>
<feature type="domain" description="G-protein coupled receptors family 2 profile 2" evidence="8">
    <location>
        <begin position="112"/>
        <end position="375"/>
    </location>
</feature>
<evidence type="ECO:0000259" key="8">
    <source>
        <dbReference type="PROSITE" id="PS50261"/>
    </source>
</evidence>
<dbReference type="InterPro" id="IPR017981">
    <property type="entry name" value="GPCR_2-like_7TM"/>
</dbReference>
<dbReference type="Proteomes" id="UP001652700">
    <property type="component" value="Unplaced"/>
</dbReference>
<evidence type="ECO:0000256" key="3">
    <source>
        <dbReference type="ARBA" id="ARBA00022989"/>
    </source>
</evidence>
<protein>
    <submittedName>
        <fullName evidence="11">Adhesion G protein-coupled receptor L2-like</fullName>
    </submittedName>
</protein>
<dbReference type="OrthoDB" id="347083at2759"/>
<dbReference type="PANTHER" id="PTHR45902:SF4">
    <property type="entry name" value="G-PROTEIN COUPLED RECEPTORS FAMILY 2 PROFILE 2 DOMAIN-CONTAINING PROTEIN"/>
    <property type="match status" value="1"/>
</dbReference>
<keyword evidence="3 6" id="KW-1133">Transmembrane helix</keyword>
<feature type="transmembrane region" description="Helical" evidence="6">
    <location>
        <begin position="224"/>
        <end position="241"/>
    </location>
</feature>
<organism evidence="11">
    <name type="scientific">Diabrotica virgifera virgifera</name>
    <name type="common">western corn rootworm</name>
    <dbReference type="NCBI Taxonomy" id="50390"/>
    <lineage>
        <taxon>Eukaryota</taxon>
        <taxon>Metazoa</taxon>
        <taxon>Ecdysozoa</taxon>
        <taxon>Arthropoda</taxon>
        <taxon>Hexapoda</taxon>
        <taxon>Insecta</taxon>
        <taxon>Pterygota</taxon>
        <taxon>Neoptera</taxon>
        <taxon>Endopterygota</taxon>
        <taxon>Coleoptera</taxon>
        <taxon>Polyphaga</taxon>
        <taxon>Cucujiformia</taxon>
        <taxon>Chrysomeloidea</taxon>
        <taxon>Chrysomelidae</taxon>
        <taxon>Galerucinae</taxon>
        <taxon>Diabroticina</taxon>
        <taxon>Diabroticites</taxon>
        <taxon>Diabrotica</taxon>
    </lineage>
</organism>
<evidence type="ECO:0000256" key="2">
    <source>
        <dbReference type="ARBA" id="ARBA00022692"/>
    </source>
</evidence>
<evidence type="ECO:0000256" key="6">
    <source>
        <dbReference type="SAM" id="Phobius"/>
    </source>
</evidence>
<keyword evidence="4 6" id="KW-0472">Membrane</keyword>
<evidence type="ECO:0000256" key="7">
    <source>
        <dbReference type="SAM" id="SignalP"/>
    </source>
</evidence>
<evidence type="ECO:0000313" key="9">
    <source>
        <dbReference type="EnsemblMetazoa" id="XP_050517669.1"/>
    </source>
</evidence>
<keyword evidence="5" id="KW-0175">Coiled coil</keyword>
<feature type="chain" id="PRO_5028250359" evidence="7">
    <location>
        <begin position="16"/>
        <end position="448"/>
    </location>
</feature>
<accession>A0A6P7GX30</accession>
<feature type="transmembrane region" description="Helical" evidence="6">
    <location>
        <begin position="182"/>
        <end position="203"/>
    </location>
</feature>
<feature type="signal peptide" evidence="7">
    <location>
        <begin position="1"/>
        <end position="15"/>
    </location>
</feature>
<dbReference type="Pfam" id="PF00002">
    <property type="entry name" value="7tm_2"/>
    <property type="match status" value="1"/>
</dbReference>
<evidence type="ECO:0000256" key="4">
    <source>
        <dbReference type="ARBA" id="ARBA00023136"/>
    </source>
</evidence>
<dbReference type="InterPro" id="IPR000832">
    <property type="entry name" value="GPCR_2_secretin-like"/>
</dbReference>
<dbReference type="AlphaFoldDB" id="A0A6P7GX30"/>
<feature type="transmembrane region" description="Helical" evidence="6">
    <location>
        <begin position="115"/>
        <end position="136"/>
    </location>
</feature>
<proteinExistence type="predicted"/>
<feature type="transmembrane region" description="Helical" evidence="6">
    <location>
        <begin position="360"/>
        <end position="380"/>
    </location>
</feature>
<sequence length="448" mass="51407">MIFSVLVFCVLSASGNVLDIKNETDYRKQNEDDYYLNYDYEIDNNSMNLEVNSKSLVLPYQNLQSKYTVDVLPNVELPDDSLADPDLRDHDFIDNIMYVYYGSHTRNTGTYGPEIIIIGSVLSCAAQLLTIFCVLLKKNQRGERMMTYIFFQILGTFCISNLIFMLGVYATKSATKCLIISLILYFLHLMVSVWLCLYCFYIYKRFSTGGLIKERHLKVKYFNMAAYDIPTFLTLATYFIAPHSYESRRFCFISVQKGMILNYMFPISLLIFLTTIHSLSGIRKINMELCKLELNSSAESLNALKNELEMLKDRKDECMDEEIMSLRESKSCLKLLCIIQTGYDIVWFVVVLALENVNESSGMAIIYAITSCLLNWYIFIKRKSLMPTLSDLPDDMEEVIVQKDLTHIVTASANVSRRGSSDSIPLLNSDTGTEMRELRLDHISTITT</sequence>
<dbReference type="PANTHER" id="PTHR45902">
    <property type="entry name" value="LATROPHILIN RECEPTOR-LIKE PROTEIN A"/>
    <property type="match status" value="1"/>
</dbReference>
<dbReference type="GO" id="GO:0004930">
    <property type="term" value="F:G protein-coupled receptor activity"/>
    <property type="evidence" value="ECO:0007669"/>
    <property type="project" value="InterPro"/>
</dbReference>
<feature type="coiled-coil region" evidence="5">
    <location>
        <begin position="294"/>
        <end position="321"/>
    </location>
</feature>
<feature type="transmembrane region" description="Helical" evidence="6">
    <location>
        <begin position="333"/>
        <end position="354"/>
    </location>
</feature>
<keyword evidence="10" id="KW-1185">Reference proteome</keyword>
<evidence type="ECO:0000313" key="10">
    <source>
        <dbReference type="Proteomes" id="UP001652700"/>
    </source>
</evidence>
<evidence type="ECO:0000313" key="11">
    <source>
        <dbReference type="RefSeq" id="XP_028149968.1"/>
    </source>
</evidence>
<dbReference type="GO" id="GO:0016020">
    <property type="term" value="C:membrane"/>
    <property type="evidence" value="ECO:0007669"/>
    <property type="project" value="UniProtKB-SubCell"/>
</dbReference>
<keyword evidence="2 6" id="KW-0812">Transmembrane</keyword>
<feature type="transmembrane region" description="Helical" evidence="6">
    <location>
        <begin position="261"/>
        <end position="282"/>
    </location>
</feature>
<reference evidence="9" key="2">
    <citation type="submission" date="2025-05" db="UniProtKB">
        <authorList>
            <consortium name="EnsemblMetazoa"/>
        </authorList>
    </citation>
    <scope>IDENTIFICATION</scope>
</reference>